<organism evidence="1 2">
    <name type="scientific">Russula earlei</name>
    <dbReference type="NCBI Taxonomy" id="71964"/>
    <lineage>
        <taxon>Eukaryota</taxon>
        <taxon>Fungi</taxon>
        <taxon>Dikarya</taxon>
        <taxon>Basidiomycota</taxon>
        <taxon>Agaricomycotina</taxon>
        <taxon>Agaricomycetes</taxon>
        <taxon>Russulales</taxon>
        <taxon>Russulaceae</taxon>
        <taxon>Russula</taxon>
    </lineage>
</organism>
<protein>
    <submittedName>
        <fullName evidence="1">Oligoxyloglucan reducing end-specific cellobiohydrolase</fullName>
    </submittedName>
</protein>
<reference evidence="1" key="1">
    <citation type="submission" date="2021-03" db="EMBL/GenBank/DDBJ databases">
        <title>Evolutionary priming and transition to the ectomycorrhizal habit in an iconic lineage of mushroom-forming fungi: is preadaptation a requirement?</title>
        <authorList>
            <consortium name="DOE Joint Genome Institute"/>
            <person name="Looney B.P."/>
            <person name="Miyauchi S."/>
            <person name="Morin E."/>
            <person name="Drula E."/>
            <person name="Courty P.E."/>
            <person name="Chicoki N."/>
            <person name="Fauchery L."/>
            <person name="Kohler A."/>
            <person name="Kuo A."/>
            <person name="LaButti K."/>
            <person name="Pangilinan J."/>
            <person name="Lipzen A."/>
            <person name="Riley R."/>
            <person name="Andreopoulos W."/>
            <person name="He G."/>
            <person name="Johnson J."/>
            <person name="Barry K.W."/>
            <person name="Grigoriev I.V."/>
            <person name="Nagy L."/>
            <person name="Hibbett D."/>
            <person name="Henrissat B."/>
            <person name="Matheny P.B."/>
            <person name="Labbe J."/>
            <person name="Martin A.F."/>
        </authorList>
    </citation>
    <scope>NUCLEOTIDE SEQUENCE</scope>
    <source>
        <strain evidence="1">BPL698</strain>
    </source>
</reference>
<proteinExistence type="predicted"/>
<sequence length="1386" mass="156012">MRCSRQELPLALCAFVLTRGTTHYRTEDRGQTWRSFQMPLSPSYVARPLSFHSDPAKYGHIIYQGTKCEREDDWSSLCHDETYYTKEAFSDQPQFLLSETSQCTFAHSSKDFQHDAHSDLIYCVAFDTTSFTGHHSISSSRLFSSTDFFTKDKRIEDLGIARGAQGVIAFAIVSKFAVVALKDLSEGAGSQMLLYVTVDTRIWAKAQFPHSSSARLRENAYTIVESTTHSLAVDVVLNDSGAVGTLFVSNSNGTFFVQSLKDTNRNEVGYIDYETLYGVEGVGLANIVANGQDVEGRNAPKQLKTLITFDDGSSWSPLRPPAEDSEGHRISCNPSDTENCSLHLHSVTIPHNFGRIFSSPAPGFVMGVGSIGPILRPYEESDTFLSTDAGVTWTMVRREAHKYEFGDQGGIIVAVNDEETVDFVSYSTDLGKTWKTLQLGVKLRARALSTVQDSTSQKFLLLGQLSRDDATSEGRFAAIFLDFAPLGRRKCGDSDFEKWYARTVKNKECLMGHKQWYRRRKAGADCYVGDKFSDPVEHEENCPCQDDDYECDYNYVRHNDQCVPVGPEPIPAGVCRDPDQTYKGSSGYRIIPGNTCDRGKGSKKDELVEKKCSQAQPEEGNVIHQLFEFPAPIVQHSYFKESTTILVRLRDASIWQSSNEGYTWDRLFPEETFLAFYHHAFTPDRAYLITSSGKFYYTTDTGRSWNHLTAPKPPNTFGAQVLQFHPDHSDWIIWTGDEGCSIGGGADCHAEAYFSRDNGRKWSFIEKYVRNCAWARDRGLLVDPSQILCESYRDKTGSQRSFQMAVNPMQLVSGRDFFNKKVKMFDEVVGFAKFSEYLIVAEYLPVPRSLDLQVSLDGHTFATGQFPPSMRPEQHAYTILESTTDSVFLHMTTSEPPRPYWGDLLKSNWNGTYFGSSIVNVNRDERGFVDFEKMIGLDGIAIINVVSNPEAAAVTGTKELQTRITHNDGGRWKPLNPPKYDSQGQPYDCRSAACSLHVHGYTERYDARATFSSPSVVGLIMAVGSVGEKLAPYTESDTFLSRDAGFTWEEVHKDAHLWEFGDSGSILVMANDEEPTDNILFTTDEGLNWREYTFTREKIRVRSIVTVPSDTSRRFILFGSYPRSPASVAVHIDFSAFTSLQCKLDIEDPGHDDFELWTPSEERAERCLFGRQTLYHRRRRDRNCVVGQQPKAKETIVKNCACTASDFECEFNYVRNAAGECVLVEGTQPLADDESCRGGAQHWYERTPYRRIPHSSCEDGERPDRGRRHLCPGVSGRGFFFWFSVLVVPFAFTTLVATWYYKRSGRATGTIRLPGDGRPRFGASDAGVVETLASVPWFVIGMASVAFEMASDWMRDTTFALRARRGYRDVPVDEDAQILRFADEEE</sequence>
<evidence type="ECO:0000313" key="2">
    <source>
        <dbReference type="Proteomes" id="UP001207468"/>
    </source>
</evidence>
<keyword evidence="2" id="KW-1185">Reference proteome</keyword>
<evidence type="ECO:0000313" key="1">
    <source>
        <dbReference type="EMBL" id="KAI9455039.1"/>
    </source>
</evidence>
<dbReference type="EMBL" id="JAGFNK010000260">
    <property type="protein sequence ID" value="KAI9455039.1"/>
    <property type="molecule type" value="Genomic_DNA"/>
</dbReference>
<gene>
    <name evidence="1" type="ORF">F5148DRAFT_409951</name>
</gene>
<name>A0ACC0U0K4_9AGAM</name>
<comment type="caution">
    <text evidence="1">The sequence shown here is derived from an EMBL/GenBank/DDBJ whole genome shotgun (WGS) entry which is preliminary data.</text>
</comment>
<accession>A0ACC0U0K4</accession>
<dbReference type="Proteomes" id="UP001207468">
    <property type="component" value="Unassembled WGS sequence"/>
</dbReference>